<accession>A0A6J6HIC9</accession>
<gene>
    <name evidence="1" type="ORF">UFOPK1826_01246</name>
</gene>
<proteinExistence type="predicted"/>
<reference evidence="1" key="1">
    <citation type="submission" date="2020-05" db="EMBL/GenBank/DDBJ databases">
        <authorList>
            <person name="Chiriac C."/>
            <person name="Salcher M."/>
            <person name="Ghai R."/>
            <person name="Kavagutti S V."/>
        </authorList>
    </citation>
    <scope>NUCLEOTIDE SEQUENCE</scope>
</reference>
<evidence type="ECO:0000313" key="1">
    <source>
        <dbReference type="EMBL" id="CAB4610754.1"/>
    </source>
</evidence>
<dbReference type="EMBL" id="CAEZUN010000180">
    <property type="protein sequence ID" value="CAB4610754.1"/>
    <property type="molecule type" value="Genomic_DNA"/>
</dbReference>
<sequence length="48" mass="4897">MPEPNAPSTKVAPNNAKVNVVALSEYSPSGADKTVDIRTTLSIKVAGG</sequence>
<dbReference type="AlphaFoldDB" id="A0A6J6HIC9"/>
<protein>
    <submittedName>
        <fullName evidence="1">Unannotated protein</fullName>
    </submittedName>
</protein>
<organism evidence="1">
    <name type="scientific">freshwater metagenome</name>
    <dbReference type="NCBI Taxonomy" id="449393"/>
    <lineage>
        <taxon>unclassified sequences</taxon>
        <taxon>metagenomes</taxon>
        <taxon>ecological metagenomes</taxon>
    </lineage>
</organism>
<name>A0A6J6HIC9_9ZZZZ</name>